<dbReference type="PANTHER" id="PTHR42993:SF1">
    <property type="entry name" value="MAOC-LIKE DEHYDRATASE DOMAIN-CONTAINING PROTEIN"/>
    <property type="match status" value="1"/>
</dbReference>
<keyword evidence="3" id="KW-1185">Reference proteome</keyword>
<dbReference type="Gene3D" id="3.10.129.10">
    <property type="entry name" value="Hotdog Thioesterase"/>
    <property type="match status" value="1"/>
</dbReference>
<proteinExistence type="predicted"/>
<dbReference type="InterPro" id="IPR039375">
    <property type="entry name" value="NodN-like"/>
</dbReference>
<evidence type="ECO:0000313" key="3">
    <source>
        <dbReference type="Proteomes" id="UP000245790"/>
    </source>
</evidence>
<dbReference type="Proteomes" id="UP000245790">
    <property type="component" value="Unassembled WGS sequence"/>
</dbReference>
<dbReference type="OrthoDB" id="9801735at2"/>
<dbReference type="Pfam" id="PF01575">
    <property type="entry name" value="MaoC_dehydratas"/>
    <property type="match status" value="1"/>
</dbReference>
<gene>
    <name evidence="2" type="ORF">C8D97_104309</name>
</gene>
<dbReference type="CDD" id="cd03450">
    <property type="entry name" value="NodN"/>
    <property type="match status" value="1"/>
</dbReference>
<accession>A0A316FWL4</accession>
<evidence type="ECO:0000313" key="2">
    <source>
        <dbReference type="EMBL" id="PWK53091.1"/>
    </source>
</evidence>
<organism evidence="2 3">
    <name type="scientific">Pleionea mediterranea</name>
    <dbReference type="NCBI Taxonomy" id="523701"/>
    <lineage>
        <taxon>Bacteria</taxon>
        <taxon>Pseudomonadati</taxon>
        <taxon>Pseudomonadota</taxon>
        <taxon>Gammaproteobacteria</taxon>
        <taxon>Oceanospirillales</taxon>
        <taxon>Pleioneaceae</taxon>
        <taxon>Pleionea</taxon>
    </lineage>
</organism>
<feature type="domain" description="MaoC-like" evidence="1">
    <location>
        <begin position="79"/>
        <end position="204"/>
    </location>
</feature>
<comment type="caution">
    <text evidence="2">The sequence shown here is derived from an EMBL/GenBank/DDBJ whole genome shotgun (WGS) entry which is preliminary data.</text>
</comment>
<sequence length="223" mass="25600">MRVLEFIREKREQLQKNNAEFIAKLEPQFKNWSDKVTQTIANTMNNPWISLFKPSEDDEQADKPIIQIPEAAKVYNDLQQKIGQETFVGDWFTVDQACIDQFAEVTGDRQWIHTDPERAQSESPFKTTIAHGFLTLSLIPTLTDAVDSDNNLYPDAKMVVNYGLNQVRFPFPVKSGSRVRARTTMIDLTPMKRSIEVVNEVSIEVENSKRLACVAQTVLRLYF</sequence>
<dbReference type="InterPro" id="IPR002539">
    <property type="entry name" value="MaoC-like_dom"/>
</dbReference>
<dbReference type="EMBL" id="QGGU01000004">
    <property type="protein sequence ID" value="PWK53091.1"/>
    <property type="molecule type" value="Genomic_DNA"/>
</dbReference>
<dbReference type="PANTHER" id="PTHR42993">
    <property type="entry name" value="MAOC-LIKE DEHYDRATASE DOMAIN-CONTAINING PROTEIN"/>
    <property type="match status" value="1"/>
</dbReference>
<dbReference type="AlphaFoldDB" id="A0A316FWL4"/>
<evidence type="ECO:0000259" key="1">
    <source>
        <dbReference type="Pfam" id="PF01575"/>
    </source>
</evidence>
<protein>
    <submittedName>
        <fullName evidence="2">Acyl dehydratase</fullName>
    </submittedName>
</protein>
<dbReference type="InterPro" id="IPR029069">
    <property type="entry name" value="HotDog_dom_sf"/>
</dbReference>
<dbReference type="SUPFAM" id="SSF54637">
    <property type="entry name" value="Thioesterase/thiol ester dehydrase-isomerase"/>
    <property type="match status" value="1"/>
</dbReference>
<dbReference type="RefSeq" id="WP_109763061.1">
    <property type="nucleotide sequence ID" value="NZ_QGGU01000004.1"/>
</dbReference>
<reference evidence="2 3" key="1">
    <citation type="submission" date="2018-05" db="EMBL/GenBank/DDBJ databases">
        <title>Genomic Encyclopedia of Type Strains, Phase IV (KMG-IV): sequencing the most valuable type-strain genomes for metagenomic binning, comparative biology and taxonomic classification.</title>
        <authorList>
            <person name="Goeker M."/>
        </authorList>
    </citation>
    <scope>NUCLEOTIDE SEQUENCE [LARGE SCALE GENOMIC DNA]</scope>
    <source>
        <strain evidence="2 3">DSM 25350</strain>
    </source>
</reference>
<name>A0A316FWL4_9GAMM</name>